<name>A0ABS6MJY6_9GAMM</name>
<evidence type="ECO:0008006" key="3">
    <source>
        <dbReference type="Google" id="ProtNLM"/>
    </source>
</evidence>
<organism evidence="1 2">
    <name type="scientific">Arsukibacterium indicum</name>
    <dbReference type="NCBI Taxonomy" id="2848612"/>
    <lineage>
        <taxon>Bacteria</taxon>
        <taxon>Pseudomonadati</taxon>
        <taxon>Pseudomonadota</taxon>
        <taxon>Gammaproteobacteria</taxon>
        <taxon>Chromatiales</taxon>
        <taxon>Chromatiaceae</taxon>
        <taxon>Arsukibacterium</taxon>
    </lineage>
</organism>
<dbReference type="Proteomes" id="UP000704611">
    <property type="component" value="Unassembled WGS sequence"/>
</dbReference>
<accession>A0ABS6MJY6</accession>
<sequence length="180" mass="20271">MKPAHQLAENKYQSLRTRAIVTAQASLPSSFRDIVSLRHIDTEALQQARIWEARRKGLGTAVPWSFANDYQAWSARHPSRLDVATWNTTTLCGLAIGIPTKTGKSMRLDVIEANPDKTALSGQVFNIAMTAFEAYADAIGATQIKIMRPLNQKLISLYQQKGFIYQKSWGSNPEHLWKWL</sequence>
<proteinExistence type="predicted"/>
<evidence type="ECO:0000313" key="1">
    <source>
        <dbReference type="EMBL" id="MBV2129136.1"/>
    </source>
</evidence>
<dbReference type="RefSeq" id="WP_217668762.1">
    <property type="nucleotide sequence ID" value="NZ_JAHRID010000003.1"/>
</dbReference>
<protein>
    <recommendedName>
        <fullName evidence="3">N-acetyltransferase domain-containing protein</fullName>
    </recommendedName>
</protein>
<comment type="caution">
    <text evidence="1">The sequence shown here is derived from an EMBL/GenBank/DDBJ whole genome shotgun (WGS) entry which is preliminary data.</text>
</comment>
<gene>
    <name evidence="1" type="ORF">KQY15_08525</name>
</gene>
<keyword evidence="2" id="KW-1185">Reference proteome</keyword>
<reference evidence="1 2" key="1">
    <citation type="submission" date="2021-06" db="EMBL/GenBank/DDBJ databases">
        <title>Rheinheimera indica sp. nov., isolated from deep-sea sediment.</title>
        <authorList>
            <person name="Wang Z."/>
            <person name="Zhang X.-Y."/>
        </authorList>
    </citation>
    <scope>NUCLEOTIDE SEQUENCE [LARGE SCALE GENOMIC DNA]</scope>
    <source>
        <strain evidence="1 2">SM2107</strain>
    </source>
</reference>
<dbReference type="EMBL" id="JAHRID010000003">
    <property type="protein sequence ID" value="MBV2129136.1"/>
    <property type="molecule type" value="Genomic_DNA"/>
</dbReference>
<evidence type="ECO:0000313" key="2">
    <source>
        <dbReference type="Proteomes" id="UP000704611"/>
    </source>
</evidence>